<evidence type="ECO:0000313" key="1">
    <source>
        <dbReference type="EMBL" id="CDR49837.1"/>
    </source>
</evidence>
<gene>
    <name evidence="1" type="ORF">RHTO0S_44e00122g</name>
</gene>
<sequence length="268" mass="28487">MDPGDLALPLCLRPWPSRVPPGLERAAPGILIERSPSTLQPGRTTAPLLAEPLPPSVSSLAFSPLGRSLFPSFSPALLVHHYTSHLSYAMVKLVSFAALLCAPLALANLSLGPADASGYACYHGTLGVDANLDSTNCNAESLNIFSLAMDSNFVFWASHSGYKTGTDSTSRYITLAPGQTFKAPQAANPYIRGFGLESCALSVTNTGKTSYNVHTSSIKYLPQFITSRCPDFGSATNVPRGHHASWGGVMNNAVSKLKYTLTRVDGQK</sequence>
<name>A0A061BII3_RHOTO</name>
<dbReference type="EMBL" id="LK052979">
    <property type="protein sequence ID" value="CDR49837.1"/>
    <property type="molecule type" value="Genomic_DNA"/>
</dbReference>
<organism evidence="1">
    <name type="scientific">Rhodotorula toruloides</name>
    <name type="common">Yeast</name>
    <name type="synonym">Rhodosporidium toruloides</name>
    <dbReference type="NCBI Taxonomy" id="5286"/>
    <lineage>
        <taxon>Eukaryota</taxon>
        <taxon>Fungi</taxon>
        <taxon>Dikarya</taxon>
        <taxon>Basidiomycota</taxon>
        <taxon>Pucciniomycotina</taxon>
        <taxon>Microbotryomycetes</taxon>
        <taxon>Sporidiobolales</taxon>
        <taxon>Sporidiobolaceae</taxon>
        <taxon>Rhodotorula</taxon>
    </lineage>
</organism>
<dbReference type="AlphaFoldDB" id="A0A061BII3"/>
<proteinExistence type="predicted"/>
<protein>
    <submittedName>
        <fullName evidence="1">RHTO0S44e00122g1_1</fullName>
    </submittedName>
</protein>
<reference evidence="1" key="1">
    <citation type="journal article" date="2014" name="Genome Announc.">
        <title>Draft genome sequence of Rhodosporidium toruloides CECT1137, an oleaginous yeast of biotechnological interest.</title>
        <authorList>
            <person name="Morin N."/>
            <person name="Calcas X."/>
            <person name="Devillers H."/>
            <person name="Durrens P."/>
            <person name="Sherman D.J."/>
            <person name="Nicaud J.-M."/>
            <person name="Neuveglise C."/>
        </authorList>
    </citation>
    <scope>NUCLEOTIDE SEQUENCE</scope>
    <source>
        <strain evidence="1">CECT1137</strain>
    </source>
</reference>
<dbReference type="OrthoDB" id="10348645at2759"/>
<accession>A0A061BII3</accession>